<evidence type="ECO:0000313" key="1">
    <source>
        <dbReference type="EMBL" id="MBB4230980.1"/>
    </source>
</evidence>
<dbReference type="Proteomes" id="UP000533641">
    <property type="component" value="Unassembled WGS sequence"/>
</dbReference>
<reference evidence="3 4" key="1">
    <citation type="submission" date="2020-08" db="EMBL/GenBank/DDBJ databases">
        <title>Genomic Encyclopedia of Type Strains, Phase IV (KMG-V): Genome sequencing to study the core and pangenomes of soil and plant-associated prokaryotes.</title>
        <authorList>
            <person name="Whitman W."/>
        </authorList>
    </citation>
    <scope>NUCLEOTIDE SEQUENCE [LARGE SCALE GENOMIC DNA]</scope>
    <source>
        <strain evidence="2 3">SEMIA 402</strain>
        <strain evidence="1 4">SEMIA 4087</strain>
    </source>
</reference>
<name>A0A7W6RUK5_9HYPH</name>
<evidence type="ECO:0000313" key="2">
    <source>
        <dbReference type="EMBL" id="MBB4278861.1"/>
    </source>
</evidence>
<dbReference type="EMBL" id="JACIGM010000021">
    <property type="protein sequence ID" value="MBB4278861.1"/>
    <property type="molecule type" value="Genomic_DNA"/>
</dbReference>
<keyword evidence="4" id="KW-1185">Reference proteome</keyword>
<dbReference type="Proteomes" id="UP000551353">
    <property type="component" value="Unassembled WGS sequence"/>
</dbReference>
<sequence length="38" mass="4501">MRRQLFEILEKDDNRLNALVIQAAPLIRRPEPAESIRK</sequence>
<evidence type="ECO:0000313" key="3">
    <source>
        <dbReference type="Proteomes" id="UP000533641"/>
    </source>
</evidence>
<dbReference type="EMBL" id="JACIFX010000006">
    <property type="protein sequence ID" value="MBB4230980.1"/>
    <property type="molecule type" value="Genomic_DNA"/>
</dbReference>
<organism evidence="2 3">
    <name type="scientific">Rhizobium mongolense</name>
    <dbReference type="NCBI Taxonomy" id="57676"/>
    <lineage>
        <taxon>Bacteria</taxon>
        <taxon>Pseudomonadati</taxon>
        <taxon>Pseudomonadota</taxon>
        <taxon>Alphaproteobacteria</taxon>
        <taxon>Hyphomicrobiales</taxon>
        <taxon>Rhizobiaceae</taxon>
        <taxon>Rhizobium/Agrobacterium group</taxon>
        <taxon>Rhizobium</taxon>
    </lineage>
</organism>
<protein>
    <submittedName>
        <fullName evidence="2">Uncharacterized protein</fullName>
    </submittedName>
</protein>
<comment type="caution">
    <text evidence="2">The sequence shown here is derived from an EMBL/GenBank/DDBJ whole genome shotgun (WGS) entry which is preliminary data.</text>
</comment>
<dbReference type="AlphaFoldDB" id="A0A7W6RUK5"/>
<evidence type="ECO:0000313" key="4">
    <source>
        <dbReference type="Proteomes" id="UP000551353"/>
    </source>
</evidence>
<accession>A0A7W6RUK5</accession>
<gene>
    <name evidence="1" type="ORF">GGD56_004846</name>
    <name evidence="2" type="ORF">GGE12_006672</name>
</gene>
<proteinExistence type="predicted"/>